<keyword evidence="2" id="KW-0472">Membrane</keyword>
<dbReference type="InterPro" id="IPR027417">
    <property type="entry name" value="P-loop_NTPase"/>
</dbReference>
<proteinExistence type="predicted"/>
<dbReference type="SUPFAM" id="SSF52540">
    <property type="entry name" value="P-loop containing nucleoside triphosphate hydrolases"/>
    <property type="match status" value="1"/>
</dbReference>
<organism evidence="3 4">
    <name type="scientific">Mycena pura</name>
    <dbReference type="NCBI Taxonomy" id="153505"/>
    <lineage>
        <taxon>Eukaryota</taxon>
        <taxon>Fungi</taxon>
        <taxon>Dikarya</taxon>
        <taxon>Basidiomycota</taxon>
        <taxon>Agaricomycotina</taxon>
        <taxon>Agaricomycetes</taxon>
        <taxon>Agaricomycetidae</taxon>
        <taxon>Agaricales</taxon>
        <taxon>Marasmiineae</taxon>
        <taxon>Mycenaceae</taxon>
        <taxon>Mycena</taxon>
    </lineage>
</organism>
<dbReference type="AlphaFoldDB" id="A0AAD6YC59"/>
<comment type="caution">
    <text evidence="3">The sequence shown here is derived from an EMBL/GenBank/DDBJ whole genome shotgun (WGS) entry which is preliminary data.</text>
</comment>
<keyword evidence="4" id="KW-1185">Reference proteome</keyword>
<evidence type="ECO:0000256" key="1">
    <source>
        <dbReference type="SAM" id="MobiDB-lite"/>
    </source>
</evidence>
<dbReference type="EMBL" id="JARJCW010000033">
    <property type="protein sequence ID" value="KAJ7208525.1"/>
    <property type="molecule type" value="Genomic_DNA"/>
</dbReference>
<reference evidence="3" key="1">
    <citation type="submission" date="2023-03" db="EMBL/GenBank/DDBJ databases">
        <title>Massive genome expansion in bonnet fungi (Mycena s.s.) driven by repeated elements and novel gene families across ecological guilds.</title>
        <authorList>
            <consortium name="Lawrence Berkeley National Laboratory"/>
            <person name="Harder C.B."/>
            <person name="Miyauchi S."/>
            <person name="Viragh M."/>
            <person name="Kuo A."/>
            <person name="Thoen E."/>
            <person name="Andreopoulos B."/>
            <person name="Lu D."/>
            <person name="Skrede I."/>
            <person name="Drula E."/>
            <person name="Henrissat B."/>
            <person name="Morin E."/>
            <person name="Kohler A."/>
            <person name="Barry K."/>
            <person name="LaButti K."/>
            <person name="Morin E."/>
            <person name="Salamov A."/>
            <person name="Lipzen A."/>
            <person name="Mereny Z."/>
            <person name="Hegedus B."/>
            <person name="Baldrian P."/>
            <person name="Stursova M."/>
            <person name="Weitz H."/>
            <person name="Taylor A."/>
            <person name="Grigoriev I.V."/>
            <person name="Nagy L.G."/>
            <person name="Martin F."/>
            <person name="Kauserud H."/>
        </authorList>
    </citation>
    <scope>NUCLEOTIDE SEQUENCE</scope>
    <source>
        <strain evidence="3">9144</strain>
    </source>
</reference>
<feature type="transmembrane region" description="Helical" evidence="2">
    <location>
        <begin position="695"/>
        <end position="714"/>
    </location>
</feature>
<dbReference type="Gene3D" id="3.40.50.300">
    <property type="entry name" value="P-loop containing nucleotide triphosphate hydrolases"/>
    <property type="match status" value="1"/>
</dbReference>
<dbReference type="CDD" id="cd00882">
    <property type="entry name" value="Ras_like_GTPase"/>
    <property type="match status" value="1"/>
</dbReference>
<protein>
    <recommendedName>
        <fullName evidence="5">G domain-containing protein</fullName>
    </recommendedName>
</protein>
<evidence type="ECO:0000313" key="4">
    <source>
        <dbReference type="Proteomes" id="UP001219525"/>
    </source>
</evidence>
<dbReference type="Proteomes" id="UP001219525">
    <property type="component" value="Unassembled WGS sequence"/>
</dbReference>
<name>A0AAD6YC59_9AGAR</name>
<keyword evidence="2" id="KW-0812">Transmembrane</keyword>
<feature type="compositionally biased region" description="Basic and acidic residues" evidence="1">
    <location>
        <begin position="825"/>
        <end position="836"/>
    </location>
</feature>
<keyword evidence="2" id="KW-1133">Transmembrane helix</keyword>
<evidence type="ECO:0000256" key="2">
    <source>
        <dbReference type="SAM" id="Phobius"/>
    </source>
</evidence>
<feature type="transmembrane region" description="Helical" evidence="2">
    <location>
        <begin position="651"/>
        <end position="675"/>
    </location>
</feature>
<evidence type="ECO:0008006" key="5">
    <source>
        <dbReference type="Google" id="ProtNLM"/>
    </source>
</evidence>
<feature type="region of interest" description="Disordered" evidence="1">
    <location>
        <begin position="258"/>
        <end position="282"/>
    </location>
</feature>
<sequence length="845" mass="94469">MSDEEIKEYCANRAETMFKELCVEPLRDINRQLTYARSGGLSNGRYAQPDRKSLTNLAQLSQDLVQKKVTDAWVIHMMAQRASANVKINGSIGVGTNHYWQGLASSSKFTGRKLKECLDTVHQEIVEVWNFYDPQAMLTDRDILRRLREIVHVLISPRDDDDTTAFERFQSLIEQNYNPTAVTLRCFMGYIIGLMVIMDKLFQALLERPPPRKVTHNDIDEALEAYEKSCAGAVHSDVREYVRTLNFGRDLRSEPGKRDLLGYNLDRSSQKTTHSGPQKRAIDIDNSSPALAGWLQVRMAAEYPPPATDEILKACPRLRVLVVGNTGVGKSSLISHAFGIPVDVNIRSGPSSVSISPREQGQCKIDDEIMAPENPLFVLHDSMGFVPGDENNYQLVEQFLQDRNASERQLADRVHIIWLCILIPHAGSRVIETGEKKLLALATRLKGATVPLVAVFTQFDLLVSSVEIEKSVASENATDEEIENLSREIFQEKCIAPLNEAAAELKYKHINYAWTSGLSDAEHTKPDRESLANLIQITRNLVGEQFEGDAWIVSAMAQRASAQHWNEKYIFVQYWLGLASATNFAGFTLDTCLKTVHKEMTDSWNFYDPKDLLHSPEFVDRIRVLTQLVTVDEGKAKSWLSTDKDNNTQTILAVILGASVAAALGPIIAGIGLAGWFVEFIASVYRNTPETLRCFMGYIIDLTLILDQLFLVVLSRKLPRILTKEDIDLAFESYENSDLGRVHHDIRQFVASVNFKEILKPELAGEKVKELIRHYSSSRPADLKSPEGDGQAKTQREQFGDGSRAQTAGSKLGTGCSELGSKMEAGSKKESPETLRHPGLNTQNA</sequence>
<gene>
    <name evidence="3" type="ORF">GGX14DRAFT_395676</name>
</gene>
<feature type="compositionally biased region" description="Polar residues" evidence="1">
    <location>
        <begin position="266"/>
        <end position="276"/>
    </location>
</feature>
<evidence type="ECO:0000313" key="3">
    <source>
        <dbReference type="EMBL" id="KAJ7208525.1"/>
    </source>
</evidence>
<accession>A0AAD6YC59</accession>
<feature type="region of interest" description="Disordered" evidence="1">
    <location>
        <begin position="777"/>
        <end position="845"/>
    </location>
</feature>